<dbReference type="InterPro" id="IPR010982">
    <property type="entry name" value="Lambda_DNA-bd_dom_sf"/>
</dbReference>
<dbReference type="Gene3D" id="3.40.50.2300">
    <property type="match status" value="2"/>
</dbReference>
<dbReference type="Pfam" id="PF13377">
    <property type="entry name" value="Peripla_BP_3"/>
    <property type="match status" value="1"/>
</dbReference>
<keyword evidence="2" id="KW-0238">DNA-binding</keyword>
<dbReference type="RefSeq" id="WP_072852044.1">
    <property type="nucleotide sequence ID" value="NZ_FRAH01000045.1"/>
</dbReference>
<keyword evidence="1" id="KW-0805">Transcription regulation</keyword>
<evidence type="ECO:0000256" key="2">
    <source>
        <dbReference type="ARBA" id="ARBA00023125"/>
    </source>
</evidence>
<reference evidence="5 6" key="1">
    <citation type="submission" date="2016-11" db="EMBL/GenBank/DDBJ databases">
        <authorList>
            <person name="Jaros S."/>
            <person name="Januszkiewicz K."/>
            <person name="Wedrychowicz H."/>
        </authorList>
    </citation>
    <scope>NUCLEOTIDE SEQUENCE [LARGE SCALE GENOMIC DNA]</scope>
    <source>
        <strain evidence="5 6">DSM 14214</strain>
    </source>
</reference>
<protein>
    <submittedName>
        <fullName evidence="5">LacI family transcriptional regulator</fullName>
    </submittedName>
</protein>
<proteinExistence type="predicted"/>
<name>A0A1M6VCJ7_9FIRM</name>
<gene>
    <name evidence="5" type="ORF">SAMN02745138_02357</name>
</gene>
<dbReference type="SMART" id="SM00354">
    <property type="entry name" value="HTH_LACI"/>
    <property type="match status" value="1"/>
</dbReference>
<dbReference type="PRINTS" id="PR00036">
    <property type="entry name" value="HTHLACI"/>
</dbReference>
<organism evidence="5 6">
    <name type="scientific">Anaerotignum lactatifermentans DSM 14214</name>
    <dbReference type="NCBI Taxonomy" id="1121323"/>
    <lineage>
        <taxon>Bacteria</taxon>
        <taxon>Bacillati</taxon>
        <taxon>Bacillota</taxon>
        <taxon>Clostridia</taxon>
        <taxon>Lachnospirales</taxon>
        <taxon>Anaerotignaceae</taxon>
        <taxon>Anaerotignum</taxon>
    </lineage>
</organism>
<evidence type="ECO:0000313" key="6">
    <source>
        <dbReference type="Proteomes" id="UP000183975"/>
    </source>
</evidence>
<evidence type="ECO:0000259" key="4">
    <source>
        <dbReference type="PROSITE" id="PS50932"/>
    </source>
</evidence>
<dbReference type="CDD" id="cd01392">
    <property type="entry name" value="HTH_LacI"/>
    <property type="match status" value="1"/>
</dbReference>
<evidence type="ECO:0000313" key="5">
    <source>
        <dbReference type="EMBL" id="SHK79212.1"/>
    </source>
</evidence>
<dbReference type="Proteomes" id="UP000183975">
    <property type="component" value="Unassembled WGS sequence"/>
</dbReference>
<dbReference type="GO" id="GO:0003700">
    <property type="term" value="F:DNA-binding transcription factor activity"/>
    <property type="evidence" value="ECO:0007669"/>
    <property type="project" value="TreeGrafter"/>
</dbReference>
<dbReference type="SUPFAM" id="SSF47413">
    <property type="entry name" value="lambda repressor-like DNA-binding domains"/>
    <property type="match status" value="1"/>
</dbReference>
<feature type="domain" description="HTH lacI-type" evidence="4">
    <location>
        <begin position="2"/>
        <end position="57"/>
    </location>
</feature>
<dbReference type="SUPFAM" id="SSF53822">
    <property type="entry name" value="Periplasmic binding protein-like I"/>
    <property type="match status" value="1"/>
</dbReference>
<dbReference type="InterPro" id="IPR000843">
    <property type="entry name" value="HTH_LacI"/>
</dbReference>
<dbReference type="PROSITE" id="PS50932">
    <property type="entry name" value="HTH_LACI_2"/>
    <property type="match status" value="1"/>
</dbReference>
<dbReference type="PANTHER" id="PTHR30146">
    <property type="entry name" value="LACI-RELATED TRANSCRIPTIONAL REPRESSOR"/>
    <property type="match status" value="1"/>
</dbReference>
<keyword evidence="3" id="KW-0804">Transcription</keyword>
<dbReference type="InterPro" id="IPR028082">
    <property type="entry name" value="Peripla_BP_I"/>
</dbReference>
<dbReference type="AlphaFoldDB" id="A0A1M6VCJ7"/>
<dbReference type="OrthoDB" id="9784962at2"/>
<dbReference type="InterPro" id="IPR046335">
    <property type="entry name" value="LacI/GalR-like_sensor"/>
</dbReference>
<dbReference type="PROSITE" id="PS00356">
    <property type="entry name" value="HTH_LACI_1"/>
    <property type="match status" value="1"/>
</dbReference>
<dbReference type="PANTHER" id="PTHR30146:SF149">
    <property type="entry name" value="HTH-TYPE TRANSCRIPTIONAL REGULATOR EBGR"/>
    <property type="match status" value="1"/>
</dbReference>
<dbReference type="Gene3D" id="1.10.260.40">
    <property type="entry name" value="lambda repressor-like DNA-binding domains"/>
    <property type="match status" value="1"/>
</dbReference>
<evidence type="ECO:0000256" key="1">
    <source>
        <dbReference type="ARBA" id="ARBA00023015"/>
    </source>
</evidence>
<dbReference type="Pfam" id="PF00356">
    <property type="entry name" value="LacI"/>
    <property type="match status" value="1"/>
</dbReference>
<keyword evidence="6" id="KW-1185">Reference proteome</keyword>
<dbReference type="EMBL" id="FRAH01000045">
    <property type="protein sequence ID" value="SHK79212.1"/>
    <property type="molecule type" value="Genomic_DNA"/>
</dbReference>
<dbReference type="GO" id="GO:0000976">
    <property type="term" value="F:transcription cis-regulatory region binding"/>
    <property type="evidence" value="ECO:0007669"/>
    <property type="project" value="TreeGrafter"/>
</dbReference>
<accession>A0A1M6VCJ7</accession>
<evidence type="ECO:0000256" key="3">
    <source>
        <dbReference type="ARBA" id="ARBA00023163"/>
    </source>
</evidence>
<sequence>MATLKDIAALAGVSPSTVSRVLQEDATLSVTEQTRERIRQAAQELGYVKPQRKNIQKNVSNESRKYCVGIAQMAVQETPEEWYCMVLKNAVEQACFARNLETVPLFLAEGLSAKEIGRELQGIIAIGVFPEHVIQQLRTYTENIVFLGDGPDDSKYYSVVPHHTLAIELALNHLFANGHRKIAFIGSKNKKEAALFEMQMFAFLHAMSCKGEVGSIVEYGGSQEEVKSSLKDMCERIQPTALLLGAGVSAGAVVYTLREMGISIPEDMSVVACSMTRQQDCYGIPLTAVQIMRQEMAEAALFWLEQMWAGDQYPKKALVPSKLEDRGSVRSLLS</sequence>